<dbReference type="WBParaSite" id="SBAD_0001105801-mRNA-1">
    <property type="protein sequence ID" value="SBAD_0001105801-mRNA-1"/>
    <property type="gene ID" value="SBAD_0001105801"/>
</dbReference>
<gene>
    <name evidence="2" type="ORF">SBAD_LOCUS10687</name>
</gene>
<feature type="region of interest" description="Disordered" evidence="1">
    <location>
        <begin position="69"/>
        <end position="91"/>
    </location>
</feature>
<dbReference type="Proteomes" id="UP000270296">
    <property type="component" value="Unassembled WGS sequence"/>
</dbReference>
<reference evidence="4" key="1">
    <citation type="submission" date="2016-06" db="UniProtKB">
        <authorList>
            <consortium name="WormBaseParasite"/>
        </authorList>
    </citation>
    <scope>IDENTIFICATION</scope>
</reference>
<reference evidence="2 3" key="2">
    <citation type="submission" date="2018-11" db="EMBL/GenBank/DDBJ databases">
        <authorList>
            <consortium name="Pathogen Informatics"/>
        </authorList>
    </citation>
    <scope>NUCLEOTIDE SEQUENCE [LARGE SCALE GENOMIC DNA]</scope>
</reference>
<dbReference type="AlphaFoldDB" id="A0A183J489"/>
<evidence type="ECO:0000256" key="1">
    <source>
        <dbReference type="SAM" id="MobiDB-lite"/>
    </source>
</evidence>
<evidence type="ECO:0000313" key="3">
    <source>
        <dbReference type="Proteomes" id="UP000270296"/>
    </source>
</evidence>
<dbReference type="EMBL" id="UZAM01014420">
    <property type="protein sequence ID" value="VDP33824.1"/>
    <property type="molecule type" value="Genomic_DNA"/>
</dbReference>
<keyword evidence="3" id="KW-1185">Reference proteome</keyword>
<organism evidence="4">
    <name type="scientific">Soboliphyme baturini</name>
    <dbReference type="NCBI Taxonomy" id="241478"/>
    <lineage>
        <taxon>Eukaryota</taxon>
        <taxon>Metazoa</taxon>
        <taxon>Ecdysozoa</taxon>
        <taxon>Nematoda</taxon>
        <taxon>Enoplea</taxon>
        <taxon>Dorylaimia</taxon>
        <taxon>Dioctophymatida</taxon>
        <taxon>Dioctophymatoidea</taxon>
        <taxon>Soboliphymatidae</taxon>
        <taxon>Soboliphyme</taxon>
    </lineage>
</organism>
<accession>A0A183J489</accession>
<evidence type="ECO:0000313" key="2">
    <source>
        <dbReference type="EMBL" id="VDP33824.1"/>
    </source>
</evidence>
<sequence>MNRGSRRNAEDRIVGGSYDDRACSRFISSGRATSPDLRSYGPKGVAAVWSPGQSRRTCRVGPRLVKRNGRNGCKTGAPVGGSSLQISDFSPETRDELSSSITVRRYTSSQAAAVDVLTLGAA</sequence>
<name>A0A183J489_9BILA</name>
<proteinExistence type="predicted"/>
<evidence type="ECO:0000313" key="4">
    <source>
        <dbReference type="WBParaSite" id="SBAD_0001105801-mRNA-1"/>
    </source>
</evidence>
<protein>
    <submittedName>
        <fullName evidence="2 4">Uncharacterized protein</fullName>
    </submittedName>
</protein>